<evidence type="ECO:0000313" key="1">
    <source>
        <dbReference type="EMBL" id="KAH3670867.1"/>
    </source>
</evidence>
<evidence type="ECO:0000313" key="2">
    <source>
        <dbReference type="Proteomes" id="UP000769157"/>
    </source>
</evidence>
<accession>A0A9P8PFF2</accession>
<dbReference type="AlphaFoldDB" id="A0A9P8PFF2"/>
<gene>
    <name evidence="1" type="ORF">OGAPHI_000578</name>
</gene>
<sequence>MLSGGASGLDLMVMLCFCRLNSDSMSKSDCFSSRYTEPKKLRGTDSWNTSWLINTKSPTVNEPAATPWHAMYIMAVKAEVKIRFWPEFKNASDVATLMEAFL</sequence>
<name>A0A9P8PFF2_9ASCO</name>
<reference evidence="1" key="2">
    <citation type="submission" date="2021-01" db="EMBL/GenBank/DDBJ databases">
        <authorList>
            <person name="Schikora-Tamarit M.A."/>
        </authorList>
    </citation>
    <scope>NUCLEOTIDE SEQUENCE</scope>
    <source>
        <strain evidence="1">CBS6075</strain>
    </source>
</reference>
<organism evidence="1 2">
    <name type="scientific">Ogataea philodendri</name>
    <dbReference type="NCBI Taxonomy" id="1378263"/>
    <lineage>
        <taxon>Eukaryota</taxon>
        <taxon>Fungi</taxon>
        <taxon>Dikarya</taxon>
        <taxon>Ascomycota</taxon>
        <taxon>Saccharomycotina</taxon>
        <taxon>Pichiomycetes</taxon>
        <taxon>Pichiales</taxon>
        <taxon>Pichiaceae</taxon>
        <taxon>Ogataea</taxon>
    </lineage>
</organism>
<proteinExistence type="predicted"/>
<comment type="caution">
    <text evidence="1">The sequence shown here is derived from an EMBL/GenBank/DDBJ whole genome shotgun (WGS) entry which is preliminary data.</text>
</comment>
<dbReference type="Proteomes" id="UP000769157">
    <property type="component" value="Unassembled WGS sequence"/>
</dbReference>
<protein>
    <submittedName>
        <fullName evidence="1">Uncharacterized protein</fullName>
    </submittedName>
</protein>
<dbReference type="GeneID" id="70232546"/>
<dbReference type="RefSeq" id="XP_046064235.1">
    <property type="nucleotide sequence ID" value="XM_046207018.1"/>
</dbReference>
<reference evidence="1" key="1">
    <citation type="journal article" date="2021" name="Open Biol.">
        <title>Shared evolutionary footprints suggest mitochondrial oxidative damage underlies multiple complex I losses in fungi.</title>
        <authorList>
            <person name="Schikora-Tamarit M.A."/>
            <person name="Marcet-Houben M."/>
            <person name="Nosek J."/>
            <person name="Gabaldon T."/>
        </authorList>
    </citation>
    <scope>NUCLEOTIDE SEQUENCE</scope>
    <source>
        <strain evidence="1">CBS6075</strain>
    </source>
</reference>
<keyword evidence="2" id="KW-1185">Reference proteome</keyword>
<dbReference type="EMBL" id="JAEUBE010000084">
    <property type="protein sequence ID" value="KAH3670867.1"/>
    <property type="molecule type" value="Genomic_DNA"/>
</dbReference>